<feature type="binding site" evidence="12">
    <location>
        <position position="139"/>
    </location>
    <ligand>
        <name>Mg(2+)</name>
        <dbReference type="ChEBI" id="CHEBI:18420"/>
        <label>1</label>
        <note>catalytic</note>
    </ligand>
</feature>
<dbReference type="AlphaFoldDB" id="A0A2P6U025"/>
<dbReference type="GO" id="GO:0000105">
    <property type="term" value="P:L-histidine biosynthetic process"/>
    <property type="evidence" value="ECO:0007669"/>
    <property type="project" value="UniProtKB-UniPathway"/>
</dbReference>
<gene>
    <name evidence="13" type="ORF">C2E21_1930</name>
</gene>
<dbReference type="Gene3D" id="3.40.190.80">
    <property type="match status" value="1"/>
</dbReference>
<keyword evidence="7" id="KW-0378">Hydrolase</keyword>
<evidence type="ECO:0000256" key="6">
    <source>
        <dbReference type="ARBA" id="ARBA00022723"/>
    </source>
</evidence>
<feature type="binding site" evidence="12">
    <location>
        <position position="121"/>
    </location>
    <ligand>
        <name>Mg(2+)</name>
        <dbReference type="ChEBI" id="CHEBI:18420"/>
        <label>1</label>
        <note>catalytic</note>
    </ligand>
</feature>
<dbReference type="InterPro" id="IPR020583">
    <property type="entry name" value="Inositol_monoP_metal-BS"/>
</dbReference>
<comment type="catalytic activity">
    <reaction evidence="11">
        <text>L-histidinol phosphate + H2O = L-histidinol + phosphate</text>
        <dbReference type="Rhea" id="RHEA:14465"/>
        <dbReference type="ChEBI" id="CHEBI:15377"/>
        <dbReference type="ChEBI" id="CHEBI:43474"/>
        <dbReference type="ChEBI" id="CHEBI:57699"/>
        <dbReference type="ChEBI" id="CHEBI:57980"/>
        <dbReference type="EC" id="3.1.3.15"/>
    </reaction>
</comment>
<name>A0A2P6U025_CHLSO</name>
<comment type="cofactor">
    <cofactor evidence="1 12">
        <name>Mg(2+)</name>
        <dbReference type="ChEBI" id="CHEBI:18420"/>
    </cofactor>
</comment>
<dbReference type="EC" id="3.1.3.15" evidence="4"/>
<keyword evidence="14" id="KW-1185">Reference proteome</keyword>
<organism evidence="13 14">
    <name type="scientific">Chlorella sorokiniana</name>
    <name type="common">Freshwater green alga</name>
    <dbReference type="NCBI Taxonomy" id="3076"/>
    <lineage>
        <taxon>Eukaryota</taxon>
        <taxon>Viridiplantae</taxon>
        <taxon>Chlorophyta</taxon>
        <taxon>core chlorophytes</taxon>
        <taxon>Trebouxiophyceae</taxon>
        <taxon>Chlorellales</taxon>
        <taxon>Chlorellaceae</taxon>
        <taxon>Chlorella clade</taxon>
        <taxon>Chlorella</taxon>
    </lineage>
</organism>
<feature type="binding site" evidence="12">
    <location>
        <position position="141"/>
    </location>
    <ligand>
        <name>Mg(2+)</name>
        <dbReference type="ChEBI" id="CHEBI:18420"/>
        <label>1</label>
        <note>catalytic</note>
    </ligand>
</feature>
<dbReference type="EMBL" id="LHPG02000003">
    <property type="protein sequence ID" value="PRW59661.1"/>
    <property type="molecule type" value="Genomic_DNA"/>
</dbReference>
<evidence type="ECO:0000256" key="12">
    <source>
        <dbReference type="PIRSR" id="PIRSR600760-2"/>
    </source>
</evidence>
<dbReference type="GO" id="GO:0046872">
    <property type="term" value="F:metal ion binding"/>
    <property type="evidence" value="ECO:0007669"/>
    <property type="project" value="UniProtKB-KW"/>
</dbReference>
<keyword evidence="9" id="KW-0368">Histidine biosynthesis</keyword>
<comment type="pathway">
    <text evidence="2">Amino-acid biosynthesis; L-histidine biosynthesis; L-histidine from 5-phospho-alpha-D-ribose 1-diphosphate: step 8/9.</text>
</comment>
<dbReference type="Gene3D" id="3.30.540.10">
    <property type="entry name" value="Fructose-1,6-Bisphosphatase, subunit A, domain 1"/>
    <property type="match status" value="1"/>
</dbReference>
<evidence type="ECO:0000256" key="9">
    <source>
        <dbReference type="ARBA" id="ARBA00023102"/>
    </source>
</evidence>
<sequence>MRACPAGAPARSCAAVRPRRPAATASSRYSSRRVLMTRASAPSGGAAAAGAQAAPVTPELVQLAHSLADAAAGVTSRYFRTPVPVDVKSDASPVTIADREAEAAMRQLIAQQAPDHSIFGEEQGYLAGNGSSEWLWVIDPIDGTKSFITGKPLFGTLIALLHRGTPVLGIIDQPITKERWLGVAGQRSTLNGQPIATRACPSVGDAYLYATTPHMFAGETEAAFNRVRDAVRIPMYGCDCYAYGLLAAGYCDLVVEADLKPYDYMALVPIIEGAGGKVTDWRGQPLRWPAGSQGDVTACSGEVLAAGDAQAHQQALDLLGWQ</sequence>
<proteinExistence type="inferred from homology"/>
<evidence type="ECO:0000313" key="13">
    <source>
        <dbReference type="EMBL" id="PRW59661.1"/>
    </source>
</evidence>
<feature type="binding site" evidence="12">
    <location>
        <position position="142"/>
    </location>
    <ligand>
        <name>Mg(2+)</name>
        <dbReference type="ChEBI" id="CHEBI:18420"/>
        <label>1</label>
        <note>catalytic</note>
    </ligand>
</feature>
<evidence type="ECO:0000256" key="8">
    <source>
        <dbReference type="ARBA" id="ARBA00022842"/>
    </source>
</evidence>
<evidence type="ECO:0000256" key="5">
    <source>
        <dbReference type="ARBA" id="ARBA00022605"/>
    </source>
</evidence>
<dbReference type="FunFam" id="3.30.540.10:FF:000030">
    <property type="entry name" value="Inositol monophosphatase"/>
    <property type="match status" value="1"/>
</dbReference>
<accession>A0A2P6U025</accession>
<dbReference type="Pfam" id="PF00459">
    <property type="entry name" value="Inositol_P"/>
    <property type="match status" value="1"/>
</dbReference>
<dbReference type="Proteomes" id="UP000239899">
    <property type="component" value="Unassembled WGS sequence"/>
</dbReference>
<dbReference type="CDD" id="cd01641">
    <property type="entry name" value="Bacterial_IMPase_like_1"/>
    <property type="match status" value="1"/>
</dbReference>
<evidence type="ECO:0000256" key="1">
    <source>
        <dbReference type="ARBA" id="ARBA00001946"/>
    </source>
</evidence>
<dbReference type="InterPro" id="IPR000760">
    <property type="entry name" value="Inositol_monophosphatase-like"/>
</dbReference>
<evidence type="ECO:0000256" key="4">
    <source>
        <dbReference type="ARBA" id="ARBA00013085"/>
    </source>
</evidence>
<dbReference type="PROSITE" id="PS00629">
    <property type="entry name" value="IMP_1"/>
    <property type="match status" value="1"/>
</dbReference>
<dbReference type="SUPFAM" id="SSF56655">
    <property type="entry name" value="Carbohydrate phosphatase"/>
    <property type="match status" value="1"/>
</dbReference>
<keyword evidence="8 12" id="KW-0460">Magnesium</keyword>
<dbReference type="GO" id="GO:0004401">
    <property type="term" value="F:histidinol-phosphatase activity"/>
    <property type="evidence" value="ECO:0007669"/>
    <property type="project" value="UniProtKB-EC"/>
</dbReference>
<evidence type="ECO:0000256" key="7">
    <source>
        <dbReference type="ARBA" id="ARBA00022801"/>
    </source>
</evidence>
<evidence type="ECO:0000256" key="2">
    <source>
        <dbReference type="ARBA" id="ARBA00004970"/>
    </source>
</evidence>
<reference evidence="13 14" key="1">
    <citation type="journal article" date="2018" name="Plant J.">
        <title>Genome sequences of Chlorella sorokiniana UTEX 1602 and Micractinium conductrix SAG 241.80: implications to maltose excretion by a green alga.</title>
        <authorList>
            <person name="Arriola M.B."/>
            <person name="Velmurugan N."/>
            <person name="Zhang Y."/>
            <person name="Plunkett M.H."/>
            <person name="Hondzo H."/>
            <person name="Barney B.M."/>
        </authorList>
    </citation>
    <scope>NUCLEOTIDE SEQUENCE [LARGE SCALE GENOMIC DNA]</scope>
    <source>
        <strain evidence="14">UTEX 1602</strain>
    </source>
</reference>
<dbReference type="STRING" id="3076.A0A2P6U025"/>
<keyword evidence="6 12" id="KW-0479">Metal-binding</keyword>
<dbReference type="PANTHER" id="PTHR43200:SF6">
    <property type="entry name" value="3'(2'),5'-BISPHOSPHATE NUCLEOTIDASE"/>
    <property type="match status" value="1"/>
</dbReference>
<dbReference type="NCBIfam" id="TIGR02067">
    <property type="entry name" value="his_9_HisN"/>
    <property type="match status" value="1"/>
</dbReference>
<evidence type="ECO:0000256" key="3">
    <source>
        <dbReference type="ARBA" id="ARBA00009759"/>
    </source>
</evidence>
<feature type="binding site" evidence="12">
    <location>
        <position position="263"/>
    </location>
    <ligand>
        <name>Mg(2+)</name>
        <dbReference type="ChEBI" id="CHEBI:18420"/>
        <label>1</label>
        <note>catalytic</note>
    </ligand>
</feature>
<evidence type="ECO:0000256" key="10">
    <source>
        <dbReference type="ARBA" id="ARBA00033209"/>
    </source>
</evidence>
<dbReference type="OrthoDB" id="10254945at2759"/>
<dbReference type="InterPro" id="IPR011809">
    <property type="entry name" value="His_9_proposed"/>
</dbReference>
<dbReference type="PRINTS" id="PR00377">
    <property type="entry name" value="IMPHPHTASES"/>
</dbReference>
<dbReference type="FunFam" id="3.40.190.80:FF:000013">
    <property type="entry name" value="Inositol monophosphatase"/>
    <property type="match status" value="1"/>
</dbReference>
<dbReference type="UniPathway" id="UPA00031">
    <property type="reaction ID" value="UER00013"/>
</dbReference>
<comment type="similarity">
    <text evidence="3">Belongs to the inositol monophosphatase superfamily.</text>
</comment>
<dbReference type="InterPro" id="IPR051090">
    <property type="entry name" value="Inositol_monoP_superfamily"/>
</dbReference>
<evidence type="ECO:0000313" key="14">
    <source>
        <dbReference type="Proteomes" id="UP000239899"/>
    </source>
</evidence>
<dbReference type="PANTHER" id="PTHR43200">
    <property type="entry name" value="PHOSPHATASE"/>
    <property type="match status" value="1"/>
</dbReference>
<protein>
    <recommendedName>
        <fullName evidence="4">histidinol-phosphatase</fullName>
        <ecNumber evidence="4">3.1.3.15</ecNumber>
    </recommendedName>
    <alternativeName>
        <fullName evidence="10">Histidinol-phosphate phosphatase</fullName>
    </alternativeName>
</protein>
<evidence type="ECO:0000256" key="11">
    <source>
        <dbReference type="ARBA" id="ARBA00049158"/>
    </source>
</evidence>
<comment type="caution">
    <text evidence="13">The sequence shown here is derived from an EMBL/GenBank/DDBJ whole genome shotgun (WGS) entry which is preliminary data.</text>
</comment>
<keyword evidence="5" id="KW-0028">Amino-acid biosynthesis</keyword>